<evidence type="ECO:0000313" key="1">
    <source>
        <dbReference type="EMBL" id="MBB3151690.1"/>
    </source>
</evidence>
<dbReference type="RefSeq" id="WP_183560895.1">
    <property type="nucleotide sequence ID" value="NZ_JACHXW010000004.1"/>
</dbReference>
<dbReference type="Proteomes" id="UP000518605">
    <property type="component" value="Unassembled WGS sequence"/>
</dbReference>
<name>A0A7W5G9G5_9BACL</name>
<comment type="caution">
    <text evidence="1">The sequence shown here is derived from an EMBL/GenBank/DDBJ whole genome shotgun (WGS) entry which is preliminary data.</text>
</comment>
<reference evidence="1 2" key="1">
    <citation type="submission" date="2020-08" db="EMBL/GenBank/DDBJ databases">
        <title>Genomic Encyclopedia of Type Strains, Phase III (KMG-III): the genomes of soil and plant-associated and newly described type strains.</title>
        <authorList>
            <person name="Whitman W."/>
        </authorList>
    </citation>
    <scope>NUCLEOTIDE SEQUENCE [LARGE SCALE GENOMIC DNA]</scope>
    <source>
        <strain evidence="1 2">CECT 8234</strain>
    </source>
</reference>
<dbReference type="InterPro" id="IPR024524">
    <property type="entry name" value="DUF3800"/>
</dbReference>
<proteinExistence type="predicted"/>
<evidence type="ECO:0008006" key="3">
    <source>
        <dbReference type="Google" id="ProtNLM"/>
    </source>
</evidence>
<sequence>MKIFTDESGDFSLKNSTRPSMVASLICTEDMYEGIKRFMNTMEKRYNGGAEIKGSDLTYEQRLHVCEFLKKNSDHLKVTMTIVLPSVVTHEDLNLFRTNQADTFQKNKDWYINAGGKVQKVLEEYDRIAKLAMYQSRLSDEEFLQALLLTQQMERVIKFCIVYFMERKHRRYFKDFIFLFDRKLPNKLSAMEKYVLNYVKAFLDGKSKMGMTIPIPNVWKTGHPFIDRYMITMEDGREAFFLNELLKNFEFEDSKNDPGLRMVDIISNTIYQHVLNPNNLEIAQCYDTLQYALGYQNRMSQFHIILKKSFSLLKRE</sequence>
<evidence type="ECO:0000313" key="2">
    <source>
        <dbReference type="Proteomes" id="UP000518605"/>
    </source>
</evidence>
<keyword evidence="2" id="KW-1185">Reference proteome</keyword>
<dbReference type="Pfam" id="PF12686">
    <property type="entry name" value="DUF3800"/>
    <property type="match status" value="1"/>
</dbReference>
<dbReference type="EMBL" id="JACHXW010000004">
    <property type="protein sequence ID" value="MBB3151690.1"/>
    <property type="molecule type" value="Genomic_DNA"/>
</dbReference>
<organism evidence="1 2">
    <name type="scientific">Paenibacillus endophyticus</name>
    <dbReference type="NCBI Taxonomy" id="1294268"/>
    <lineage>
        <taxon>Bacteria</taxon>
        <taxon>Bacillati</taxon>
        <taxon>Bacillota</taxon>
        <taxon>Bacilli</taxon>
        <taxon>Bacillales</taxon>
        <taxon>Paenibacillaceae</taxon>
        <taxon>Paenibacillus</taxon>
    </lineage>
</organism>
<protein>
    <recommendedName>
        <fullName evidence="3">DUF3800 domain-containing protein</fullName>
    </recommendedName>
</protein>
<accession>A0A7W5G9G5</accession>
<dbReference type="AlphaFoldDB" id="A0A7W5G9G5"/>
<gene>
    <name evidence="1" type="ORF">FHS16_001736</name>
</gene>